<feature type="region of interest" description="Disordered" evidence="5">
    <location>
        <begin position="384"/>
        <end position="412"/>
    </location>
</feature>
<proteinExistence type="predicted"/>
<feature type="region of interest" description="Disordered" evidence="5">
    <location>
        <begin position="529"/>
        <end position="560"/>
    </location>
</feature>
<comment type="subcellular location">
    <subcellularLocation>
        <location evidence="1">Cytoplasm</location>
        <location evidence="1">Cytoskeleton</location>
    </subcellularLocation>
</comment>
<evidence type="ECO:0000256" key="5">
    <source>
        <dbReference type="SAM" id="MobiDB-lite"/>
    </source>
</evidence>
<evidence type="ECO:0000256" key="3">
    <source>
        <dbReference type="ARBA" id="ARBA00023212"/>
    </source>
</evidence>
<dbReference type="OrthoDB" id="5409589at2759"/>
<dbReference type="SUPFAM" id="SSF143575">
    <property type="entry name" value="GAS2 domain-like"/>
    <property type="match status" value="1"/>
</dbReference>
<feature type="region of interest" description="Disordered" evidence="5">
    <location>
        <begin position="850"/>
        <end position="884"/>
    </location>
</feature>
<dbReference type="AlphaFoldDB" id="A0A6A6R1B0"/>
<evidence type="ECO:0000313" key="8">
    <source>
        <dbReference type="Proteomes" id="UP000799750"/>
    </source>
</evidence>
<feature type="region of interest" description="Disordered" evidence="5">
    <location>
        <begin position="586"/>
        <end position="690"/>
    </location>
</feature>
<evidence type="ECO:0000256" key="4">
    <source>
        <dbReference type="SAM" id="Coils"/>
    </source>
</evidence>
<dbReference type="Gene3D" id="3.30.920.20">
    <property type="entry name" value="Gas2-like domain"/>
    <property type="match status" value="1"/>
</dbReference>
<accession>A0A6A6R1B0</accession>
<evidence type="ECO:0000313" key="7">
    <source>
        <dbReference type="EMBL" id="KAF2498024.1"/>
    </source>
</evidence>
<dbReference type="GO" id="GO:0008017">
    <property type="term" value="F:microtubule binding"/>
    <property type="evidence" value="ECO:0007669"/>
    <property type="project" value="InterPro"/>
</dbReference>
<dbReference type="Pfam" id="PF02187">
    <property type="entry name" value="GAS2"/>
    <property type="match status" value="1"/>
</dbReference>
<dbReference type="InterPro" id="IPR003108">
    <property type="entry name" value="GAR_dom"/>
</dbReference>
<feature type="region of interest" description="Disordered" evidence="5">
    <location>
        <begin position="1"/>
        <end position="47"/>
    </location>
</feature>
<keyword evidence="3" id="KW-0206">Cytoskeleton</keyword>
<name>A0A6A6R1B0_9PEZI</name>
<feature type="region of interest" description="Disordered" evidence="5">
    <location>
        <begin position="963"/>
        <end position="1055"/>
    </location>
</feature>
<evidence type="ECO:0000259" key="6">
    <source>
        <dbReference type="PROSITE" id="PS51460"/>
    </source>
</evidence>
<feature type="compositionally biased region" description="Basic and acidic residues" evidence="5">
    <location>
        <begin position="978"/>
        <end position="1033"/>
    </location>
</feature>
<feature type="compositionally biased region" description="Polar residues" evidence="5">
    <location>
        <begin position="905"/>
        <end position="923"/>
    </location>
</feature>
<reference evidence="7" key="1">
    <citation type="journal article" date="2020" name="Stud. Mycol.">
        <title>101 Dothideomycetes genomes: a test case for predicting lifestyles and emergence of pathogens.</title>
        <authorList>
            <person name="Haridas S."/>
            <person name="Albert R."/>
            <person name="Binder M."/>
            <person name="Bloem J."/>
            <person name="Labutti K."/>
            <person name="Salamov A."/>
            <person name="Andreopoulos B."/>
            <person name="Baker S."/>
            <person name="Barry K."/>
            <person name="Bills G."/>
            <person name="Bluhm B."/>
            <person name="Cannon C."/>
            <person name="Castanera R."/>
            <person name="Culley D."/>
            <person name="Daum C."/>
            <person name="Ezra D."/>
            <person name="Gonzalez J."/>
            <person name="Henrissat B."/>
            <person name="Kuo A."/>
            <person name="Liang C."/>
            <person name="Lipzen A."/>
            <person name="Lutzoni F."/>
            <person name="Magnuson J."/>
            <person name="Mondo S."/>
            <person name="Nolan M."/>
            <person name="Ohm R."/>
            <person name="Pangilinan J."/>
            <person name="Park H.-J."/>
            <person name="Ramirez L."/>
            <person name="Alfaro M."/>
            <person name="Sun H."/>
            <person name="Tritt A."/>
            <person name="Yoshinaga Y."/>
            <person name="Zwiers L.-H."/>
            <person name="Turgeon B."/>
            <person name="Goodwin S."/>
            <person name="Spatafora J."/>
            <person name="Crous P."/>
            <person name="Grigoriev I."/>
        </authorList>
    </citation>
    <scope>NUCLEOTIDE SEQUENCE</scope>
    <source>
        <strain evidence="7">CBS 269.34</strain>
    </source>
</reference>
<feature type="region of interest" description="Disordered" evidence="5">
    <location>
        <begin position="451"/>
        <end position="475"/>
    </location>
</feature>
<feature type="coiled-coil region" evidence="4">
    <location>
        <begin position="148"/>
        <end position="175"/>
    </location>
</feature>
<organism evidence="7 8">
    <name type="scientific">Lophium mytilinum</name>
    <dbReference type="NCBI Taxonomy" id="390894"/>
    <lineage>
        <taxon>Eukaryota</taxon>
        <taxon>Fungi</taxon>
        <taxon>Dikarya</taxon>
        <taxon>Ascomycota</taxon>
        <taxon>Pezizomycotina</taxon>
        <taxon>Dothideomycetes</taxon>
        <taxon>Pleosporomycetidae</taxon>
        <taxon>Mytilinidiales</taxon>
        <taxon>Mytilinidiaceae</taxon>
        <taxon>Lophium</taxon>
    </lineage>
</organism>
<evidence type="ECO:0000256" key="2">
    <source>
        <dbReference type="ARBA" id="ARBA00022490"/>
    </source>
</evidence>
<feature type="compositionally biased region" description="Polar residues" evidence="5">
    <location>
        <begin position="595"/>
        <end position="604"/>
    </location>
</feature>
<feature type="region of interest" description="Disordered" evidence="5">
    <location>
        <begin position="904"/>
        <end position="938"/>
    </location>
</feature>
<feature type="compositionally biased region" description="Polar residues" evidence="5">
    <location>
        <begin position="396"/>
        <end position="408"/>
    </location>
</feature>
<dbReference type="Proteomes" id="UP000799750">
    <property type="component" value="Unassembled WGS sequence"/>
</dbReference>
<feature type="region of interest" description="Disordered" evidence="5">
    <location>
        <begin position="726"/>
        <end position="779"/>
    </location>
</feature>
<feature type="domain" description="GAR" evidence="6">
    <location>
        <begin position="746"/>
        <end position="831"/>
    </location>
</feature>
<feature type="compositionally biased region" description="Low complexity" evidence="5">
    <location>
        <begin position="529"/>
        <end position="545"/>
    </location>
</feature>
<sequence>MAELSSATRFAPPIFQPRSNSPQPSPRRYGRSNLGSEDGHFRDVSPSTTLRAFSDAPIAYNSPEEHKIFDCVKTATPAEKDLGFRVAKAAERLKSWCQEIEQWGWSGTFEVPSEERREKRRKSVQGHINEHTKGVDGSEDIGPLIYWGSLLSAEVKAYEARIEDIEAERETLDIEELKGHILDIHGPNRSRPSSSYDTKRPQFLPLDDFSILVTQTLLQALPYLSQLKLSIDTWSTRLTILCSTPRFLKDLSTTRTALDLAWRALEPPRDVDMSDTSFSDWKDTLYTILEELKVIVSDLGQRLDRMLDILEGREDALPDVWIDDFEELESDYSRWTVESRNRILDVEMRRIKAKQNAAKPITAQGIGLDARRTPTTQIEDIAPQKSEAVHHRASTDESTVDINTTPDNELNGAGLAAQYEPFSDLILAKNTTPASPQSSTALRLSIPDFSTPQSKAKEFDHSPGNRPGEQDDTLEGQTEDVVVVQGHSSDDEKSESVVRKRPDLTILKRASVTSIESFSRNQVKSITLRRNSSASSISSSLLDRSNGIRDNHSTPVSPVTTDRVETLLHSKLSSPLAAAAVQRTLSPDLTHSPHSRPQTPQLQSGLRRDSVGSASSSISLQSSPASAMDDSPSVRNAYSRNAKVPKPPLNSAMAKRRPLKTLDGASDQMQPWPPTKFANTLSPKKDNSTEDLERKISDILTTIPTHIRLTSGPEVDAPEVKPTRVVSTGGRYASNASLRVPRGVKSPEPTLTLSPVKNDSDKSSNAANSRRTPASGDSDIKLYHLTQNGIDKPPIKLFVRRVGENGERVMVRVGGGWADLGEYLRQYAEHHGRRTVSEGKFEVLGLEDLTSSPAGIRPDSRHGAGTPQPHSTTSPARGTPAAKAAALAAADSAFNTPASAASIGTPANANGDVSSASTGSSRLSWGGNEVGLAGPKSKKLDLSGEKLEWIEGMMTQARKVSNQVVGGSGGGGKGEVASGRDSKAANGRESRAANGRESRAANGRESRAANGREGKVEKERERRESKGETDKGFGDLGKVGGTKRVFLRGGKPVVE</sequence>
<dbReference type="GO" id="GO:0005856">
    <property type="term" value="C:cytoskeleton"/>
    <property type="evidence" value="ECO:0007669"/>
    <property type="project" value="UniProtKB-SubCell"/>
</dbReference>
<feature type="compositionally biased region" description="Low complexity" evidence="5">
    <location>
        <begin position="611"/>
        <end position="633"/>
    </location>
</feature>
<dbReference type="PROSITE" id="PS51460">
    <property type="entry name" value="GAR"/>
    <property type="match status" value="1"/>
</dbReference>
<keyword evidence="8" id="KW-1185">Reference proteome</keyword>
<protein>
    <recommendedName>
        <fullName evidence="6">GAR domain-containing protein</fullName>
    </recommendedName>
</protein>
<evidence type="ECO:0000256" key="1">
    <source>
        <dbReference type="ARBA" id="ARBA00004245"/>
    </source>
</evidence>
<dbReference type="InterPro" id="IPR036534">
    <property type="entry name" value="GAR_dom_sf"/>
</dbReference>
<keyword evidence="2" id="KW-0963">Cytoplasm</keyword>
<keyword evidence="4" id="KW-0175">Coiled coil</keyword>
<dbReference type="EMBL" id="MU004186">
    <property type="protein sequence ID" value="KAF2498024.1"/>
    <property type="molecule type" value="Genomic_DNA"/>
</dbReference>
<gene>
    <name evidence="7" type="ORF">BU16DRAFT_525592</name>
</gene>